<accession>A0ABR3BGW2</accession>
<name>A0ABR3BGW2_PHYBL</name>
<protein>
    <submittedName>
        <fullName evidence="1">Uncharacterized protein</fullName>
    </submittedName>
</protein>
<keyword evidence="2" id="KW-1185">Reference proteome</keyword>
<organism evidence="1 2">
    <name type="scientific">Phycomyces blakesleeanus</name>
    <dbReference type="NCBI Taxonomy" id="4837"/>
    <lineage>
        <taxon>Eukaryota</taxon>
        <taxon>Fungi</taxon>
        <taxon>Fungi incertae sedis</taxon>
        <taxon>Mucoromycota</taxon>
        <taxon>Mucoromycotina</taxon>
        <taxon>Mucoromycetes</taxon>
        <taxon>Mucorales</taxon>
        <taxon>Phycomycetaceae</taxon>
        <taxon>Phycomyces</taxon>
    </lineage>
</organism>
<dbReference type="Proteomes" id="UP001448207">
    <property type="component" value="Unassembled WGS sequence"/>
</dbReference>
<evidence type="ECO:0000313" key="1">
    <source>
        <dbReference type="EMBL" id="KAL0098083.1"/>
    </source>
</evidence>
<sequence length="211" mass="23815">MLQAHKNVTLLLDLETDALSDQFLDSTSCLSLDPALVDLLNRTLGTPHSIPANQIEKCIHELCLVIDSAPQIFLAHITRCAIMLTFLVIGSTKESSLVGLMYSSWANLLACLLDQITFEAQEHALEMNLRLKFLAKVASCCVVYLEFNCRSNNSQAISEFVCELGRMWQHYRNTRMIILDTDEPPKDQDYKVKVILFNLINVAKEKLNTLP</sequence>
<gene>
    <name evidence="1" type="ORF">J3Q64DRAFT_1716607</name>
</gene>
<dbReference type="EMBL" id="JBCLYO010000001">
    <property type="protein sequence ID" value="KAL0098083.1"/>
    <property type="molecule type" value="Genomic_DNA"/>
</dbReference>
<proteinExistence type="predicted"/>
<reference evidence="1 2" key="1">
    <citation type="submission" date="2024-04" db="EMBL/GenBank/DDBJ databases">
        <title>Symmetric and asymmetric DNA N6-adenine methylation regulates different biological responses in Mucorales.</title>
        <authorList>
            <consortium name="Lawrence Berkeley National Laboratory"/>
            <person name="Lax C."/>
            <person name="Mondo S.J."/>
            <person name="Osorio-Concepcion M."/>
            <person name="Muszewska A."/>
            <person name="Corrochano-Luque M."/>
            <person name="Gutierrez G."/>
            <person name="Riley R."/>
            <person name="Lipzen A."/>
            <person name="Guo J."/>
            <person name="Hundley H."/>
            <person name="Amirebrahimi M."/>
            <person name="Ng V."/>
            <person name="Lorenzo-Gutierrez D."/>
            <person name="Binder U."/>
            <person name="Yang J."/>
            <person name="Song Y."/>
            <person name="Canovas D."/>
            <person name="Navarro E."/>
            <person name="Freitag M."/>
            <person name="Gabaldon T."/>
            <person name="Grigoriev I.V."/>
            <person name="Corrochano L.M."/>
            <person name="Nicolas F.E."/>
            <person name="Garre V."/>
        </authorList>
    </citation>
    <scope>NUCLEOTIDE SEQUENCE [LARGE SCALE GENOMIC DNA]</scope>
    <source>
        <strain evidence="1 2">L51</strain>
    </source>
</reference>
<evidence type="ECO:0000313" key="2">
    <source>
        <dbReference type="Proteomes" id="UP001448207"/>
    </source>
</evidence>
<comment type="caution">
    <text evidence="1">The sequence shown here is derived from an EMBL/GenBank/DDBJ whole genome shotgun (WGS) entry which is preliminary data.</text>
</comment>